<dbReference type="EMBL" id="CP000875">
    <property type="protein sequence ID" value="ABX03971.1"/>
    <property type="molecule type" value="Genomic_DNA"/>
</dbReference>
<dbReference type="InterPro" id="IPR013324">
    <property type="entry name" value="RNA_pol_sigma_r3/r4-like"/>
</dbReference>
<evidence type="ECO:0000259" key="1">
    <source>
        <dbReference type="Pfam" id="PF04545"/>
    </source>
</evidence>
<dbReference type="KEGG" id="hau:Haur_1326"/>
<dbReference type="BioCyc" id="HAUR316274:GHYA-1347-MONOMER"/>
<accession>A9B2C6</accession>
<feature type="domain" description="RNA polymerase sigma-70 region 4" evidence="1">
    <location>
        <begin position="132"/>
        <end position="180"/>
    </location>
</feature>
<sequence>MTNESIPPNSSSSIGSLDGRLAEALVQKRLFLFFLKKTGCSVDAEDLRSITGMKILQRMQNEAKPLVFHSKFQQYKFIWVTARRVLSTYFRNKAIRDRKEPRYDEYSKQYHENTMINPIEEALSMLHIVEYLHDLTDKERYIFIQRLVHELTFKEIGLKLGISEDNVRMTFNRSIAKIKKKS</sequence>
<dbReference type="SUPFAM" id="SSF88659">
    <property type="entry name" value="Sigma3 and sigma4 domains of RNA polymerase sigma factors"/>
    <property type="match status" value="1"/>
</dbReference>
<dbReference type="HOGENOM" id="CLU_1480115_0_0_0"/>
<evidence type="ECO:0000313" key="2">
    <source>
        <dbReference type="EMBL" id="ABX03971.1"/>
    </source>
</evidence>
<dbReference type="InterPro" id="IPR014284">
    <property type="entry name" value="RNA_pol_sigma-70_dom"/>
</dbReference>
<dbReference type="InterPro" id="IPR036388">
    <property type="entry name" value="WH-like_DNA-bd_sf"/>
</dbReference>
<organism evidence="2 3">
    <name type="scientific">Herpetosiphon aurantiacus (strain ATCC 23779 / DSM 785 / 114-95)</name>
    <dbReference type="NCBI Taxonomy" id="316274"/>
    <lineage>
        <taxon>Bacteria</taxon>
        <taxon>Bacillati</taxon>
        <taxon>Chloroflexota</taxon>
        <taxon>Chloroflexia</taxon>
        <taxon>Herpetosiphonales</taxon>
        <taxon>Herpetosiphonaceae</taxon>
        <taxon>Herpetosiphon</taxon>
    </lineage>
</organism>
<keyword evidence="3" id="KW-1185">Reference proteome</keyword>
<dbReference type="Proteomes" id="UP000000787">
    <property type="component" value="Chromosome"/>
</dbReference>
<dbReference type="InterPro" id="IPR007630">
    <property type="entry name" value="RNA_pol_sigma70_r4"/>
</dbReference>
<dbReference type="InParanoid" id="A9B2C6"/>
<dbReference type="GO" id="GO:0006352">
    <property type="term" value="P:DNA-templated transcription initiation"/>
    <property type="evidence" value="ECO:0007669"/>
    <property type="project" value="InterPro"/>
</dbReference>
<proteinExistence type="predicted"/>
<dbReference type="eggNOG" id="COG1595">
    <property type="taxonomic scope" value="Bacteria"/>
</dbReference>
<dbReference type="AlphaFoldDB" id="A9B2C6"/>
<dbReference type="Gene3D" id="1.10.10.10">
    <property type="entry name" value="Winged helix-like DNA-binding domain superfamily/Winged helix DNA-binding domain"/>
    <property type="match status" value="1"/>
</dbReference>
<dbReference type="CDD" id="cd06171">
    <property type="entry name" value="Sigma70_r4"/>
    <property type="match status" value="1"/>
</dbReference>
<gene>
    <name evidence="2" type="ordered locus">Haur_1326</name>
</gene>
<evidence type="ECO:0000313" key="3">
    <source>
        <dbReference type="Proteomes" id="UP000000787"/>
    </source>
</evidence>
<dbReference type="GO" id="GO:0003700">
    <property type="term" value="F:DNA-binding transcription factor activity"/>
    <property type="evidence" value="ECO:0007669"/>
    <property type="project" value="InterPro"/>
</dbReference>
<name>A9B2C6_HERA2</name>
<dbReference type="NCBIfam" id="TIGR02937">
    <property type="entry name" value="sigma70-ECF"/>
    <property type="match status" value="1"/>
</dbReference>
<dbReference type="Pfam" id="PF04545">
    <property type="entry name" value="Sigma70_r4"/>
    <property type="match status" value="1"/>
</dbReference>
<protein>
    <submittedName>
        <fullName evidence="2">RNA polymerase, sigma-24 subunit, ECF subfamily</fullName>
    </submittedName>
</protein>
<reference evidence="2 3" key="1">
    <citation type="journal article" date="2011" name="Stand. Genomic Sci.">
        <title>Complete genome sequence of the filamentous gliding predatory bacterium Herpetosiphon aurantiacus type strain (114-95(T)).</title>
        <authorList>
            <person name="Kiss H."/>
            <person name="Nett M."/>
            <person name="Domin N."/>
            <person name="Martin K."/>
            <person name="Maresca J.A."/>
            <person name="Copeland A."/>
            <person name="Lapidus A."/>
            <person name="Lucas S."/>
            <person name="Berry K.W."/>
            <person name="Glavina Del Rio T."/>
            <person name="Dalin E."/>
            <person name="Tice H."/>
            <person name="Pitluck S."/>
            <person name="Richardson P."/>
            <person name="Bruce D."/>
            <person name="Goodwin L."/>
            <person name="Han C."/>
            <person name="Detter J.C."/>
            <person name="Schmutz J."/>
            <person name="Brettin T."/>
            <person name="Land M."/>
            <person name="Hauser L."/>
            <person name="Kyrpides N.C."/>
            <person name="Ivanova N."/>
            <person name="Goker M."/>
            <person name="Woyke T."/>
            <person name="Klenk H.P."/>
            <person name="Bryant D.A."/>
        </authorList>
    </citation>
    <scope>NUCLEOTIDE SEQUENCE [LARGE SCALE GENOMIC DNA]</scope>
    <source>
        <strain evidence="3">ATCC 23779 / DSM 785 / 114-95</strain>
    </source>
</reference>